<dbReference type="SUPFAM" id="SSF54975">
    <property type="entry name" value="Acylphosphatase/BLUF domain-like"/>
    <property type="match status" value="1"/>
</dbReference>
<feature type="domain" description="BLUF" evidence="1">
    <location>
        <begin position="2"/>
        <end position="93"/>
    </location>
</feature>
<dbReference type="InterPro" id="IPR036046">
    <property type="entry name" value="Acylphosphatase-like_dom_sf"/>
</dbReference>
<dbReference type="Gene3D" id="3.30.70.100">
    <property type="match status" value="1"/>
</dbReference>
<keyword evidence="3" id="KW-1185">Reference proteome</keyword>
<sequence length="133" mass="15316">MLIEFIYTSYASEPFLSEQLTALQKQCQDHNNPNQITGMLLYDNQQFMQVLEGEQAVIEALFKKIKSDPRHQQVKALIHTPITERNFANWSMGLVDISDSPDRPECIEFPLTHPSSLSQRLLIAFSHHFEDAI</sequence>
<organism evidence="2 3">
    <name type="scientific">Pseudoalteromonas ulvae</name>
    <dbReference type="NCBI Taxonomy" id="107327"/>
    <lineage>
        <taxon>Bacteria</taxon>
        <taxon>Pseudomonadati</taxon>
        <taxon>Pseudomonadota</taxon>
        <taxon>Gammaproteobacteria</taxon>
        <taxon>Alteromonadales</taxon>
        <taxon>Pseudoalteromonadaceae</taxon>
        <taxon>Pseudoalteromonas</taxon>
    </lineage>
</organism>
<reference evidence="2 3" key="1">
    <citation type="submission" date="2017-02" db="EMBL/GenBank/DDBJ databases">
        <title>Pseudoalteromonas ulvae TC14 Genome.</title>
        <authorList>
            <person name="Molmeret M."/>
        </authorList>
    </citation>
    <scope>NUCLEOTIDE SEQUENCE [LARGE SCALE GENOMIC DNA]</scope>
    <source>
        <strain evidence="2">TC14</strain>
    </source>
</reference>
<dbReference type="GO" id="GO:0009882">
    <property type="term" value="F:blue light photoreceptor activity"/>
    <property type="evidence" value="ECO:0007669"/>
    <property type="project" value="InterPro"/>
</dbReference>
<evidence type="ECO:0000259" key="1">
    <source>
        <dbReference type="PROSITE" id="PS50925"/>
    </source>
</evidence>
<dbReference type="RefSeq" id="WP_086745164.1">
    <property type="nucleotide sequence ID" value="NZ_MWPV01000005.1"/>
</dbReference>
<evidence type="ECO:0000313" key="3">
    <source>
        <dbReference type="Proteomes" id="UP000194841"/>
    </source>
</evidence>
<protein>
    <recommendedName>
        <fullName evidence="1">BLUF domain-containing protein</fullName>
    </recommendedName>
</protein>
<dbReference type="PROSITE" id="PS50925">
    <property type="entry name" value="BLUF"/>
    <property type="match status" value="1"/>
</dbReference>
<dbReference type="OrthoDB" id="557705at2"/>
<dbReference type="Proteomes" id="UP000194841">
    <property type="component" value="Unassembled WGS sequence"/>
</dbReference>
<gene>
    <name evidence="2" type="ORF">B1199_16215</name>
</gene>
<evidence type="ECO:0000313" key="2">
    <source>
        <dbReference type="EMBL" id="OUL56909.1"/>
    </source>
</evidence>
<dbReference type="InterPro" id="IPR007024">
    <property type="entry name" value="BLUF_domain"/>
</dbReference>
<dbReference type="SMART" id="SM01034">
    <property type="entry name" value="BLUF"/>
    <property type="match status" value="1"/>
</dbReference>
<name>A0A244CNX9_PSEDV</name>
<accession>A0A244CNX9</accession>
<proteinExistence type="predicted"/>
<dbReference type="AlphaFoldDB" id="A0A244CNX9"/>
<dbReference type="EMBL" id="MWPV01000005">
    <property type="protein sequence ID" value="OUL56909.1"/>
    <property type="molecule type" value="Genomic_DNA"/>
</dbReference>
<dbReference type="GO" id="GO:0071949">
    <property type="term" value="F:FAD binding"/>
    <property type="evidence" value="ECO:0007669"/>
    <property type="project" value="InterPro"/>
</dbReference>
<comment type="caution">
    <text evidence="2">The sequence shown here is derived from an EMBL/GenBank/DDBJ whole genome shotgun (WGS) entry which is preliminary data.</text>
</comment>
<dbReference type="Pfam" id="PF04940">
    <property type="entry name" value="BLUF"/>
    <property type="match status" value="1"/>
</dbReference>